<accession>A0A8J7GCW3</accession>
<keyword evidence="3" id="KW-1185">Reference proteome</keyword>
<reference evidence="2" key="1">
    <citation type="submission" date="2020-11" db="EMBL/GenBank/DDBJ databases">
        <title>Sequencing the genomes of 1000 actinobacteria strains.</title>
        <authorList>
            <person name="Klenk H.-P."/>
        </authorList>
    </citation>
    <scope>NUCLEOTIDE SEQUENCE</scope>
    <source>
        <strain evidence="2">DSM 45356</strain>
    </source>
</reference>
<keyword evidence="1" id="KW-0812">Transmembrane</keyword>
<feature type="transmembrane region" description="Helical" evidence="1">
    <location>
        <begin position="65"/>
        <end position="84"/>
    </location>
</feature>
<evidence type="ECO:0000313" key="2">
    <source>
        <dbReference type="EMBL" id="MBG6135710.1"/>
    </source>
</evidence>
<proteinExistence type="predicted"/>
<dbReference type="RefSeq" id="WP_197002781.1">
    <property type="nucleotide sequence ID" value="NZ_BONS01000002.1"/>
</dbReference>
<evidence type="ECO:0000256" key="1">
    <source>
        <dbReference type="SAM" id="Phobius"/>
    </source>
</evidence>
<organism evidence="2 3">
    <name type="scientific">Longispora fulva</name>
    <dbReference type="NCBI Taxonomy" id="619741"/>
    <lineage>
        <taxon>Bacteria</taxon>
        <taxon>Bacillati</taxon>
        <taxon>Actinomycetota</taxon>
        <taxon>Actinomycetes</taxon>
        <taxon>Micromonosporales</taxon>
        <taxon>Micromonosporaceae</taxon>
        <taxon>Longispora</taxon>
    </lineage>
</organism>
<protein>
    <submittedName>
        <fullName evidence="2">Uncharacterized protein</fullName>
    </submittedName>
</protein>
<feature type="transmembrane region" description="Helical" evidence="1">
    <location>
        <begin position="6"/>
        <end position="27"/>
    </location>
</feature>
<dbReference type="Proteomes" id="UP000622552">
    <property type="component" value="Unassembled WGS sequence"/>
</dbReference>
<dbReference type="EMBL" id="JADOUF010000001">
    <property type="protein sequence ID" value="MBG6135710.1"/>
    <property type="molecule type" value="Genomic_DNA"/>
</dbReference>
<name>A0A8J7GCW3_9ACTN</name>
<gene>
    <name evidence="2" type="ORF">IW245_001904</name>
</gene>
<sequence length="85" mass="9073">MVIKVAPAVFGIGFLVLWGIGGVRMLILARKSAATPEGERGDLFPWWSSSHFYAKHPSFTKVTGIFLIVGGLVIGSLCLVSAVAR</sequence>
<keyword evidence="1" id="KW-1133">Transmembrane helix</keyword>
<evidence type="ECO:0000313" key="3">
    <source>
        <dbReference type="Proteomes" id="UP000622552"/>
    </source>
</evidence>
<comment type="caution">
    <text evidence="2">The sequence shown here is derived from an EMBL/GenBank/DDBJ whole genome shotgun (WGS) entry which is preliminary data.</text>
</comment>
<keyword evidence="1" id="KW-0472">Membrane</keyword>
<dbReference type="AlphaFoldDB" id="A0A8J7GCW3"/>